<name>A0ABD5DP19_ACIBA</name>
<evidence type="ECO:0008006" key="2">
    <source>
        <dbReference type="Google" id="ProtNLM"/>
    </source>
</evidence>
<dbReference type="AlphaFoldDB" id="A0ABD5DP19"/>
<proteinExistence type="predicted"/>
<protein>
    <recommendedName>
        <fullName evidence="2">DUF4747 family protein</fullName>
    </recommendedName>
</protein>
<organism evidence="1">
    <name type="scientific">Acinetobacter baumannii</name>
    <dbReference type="NCBI Taxonomy" id="470"/>
    <lineage>
        <taxon>Bacteria</taxon>
        <taxon>Pseudomonadati</taxon>
        <taxon>Pseudomonadota</taxon>
        <taxon>Gammaproteobacteria</taxon>
        <taxon>Moraxellales</taxon>
        <taxon>Moraxellaceae</taxon>
        <taxon>Acinetobacter</taxon>
        <taxon>Acinetobacter calcoaceticus/baumannii complex</taxon>
    </lineage>
</organism>
<accession>A0ABD5DP19</accession>
<sequence>MYQIFKDFFVEQGSGFHIIENEKKIFRILNLVTDDKDRIIKGFLQQGNYGLKSDIINIETGLVDYAKTEKNAELINYYFYLKIPVSYNEGLALFQVYKGFSSKTLIFNILNKYWKGKSGLNLQFNSLTDDKSFEKWKNAQVKEIKLTKFTGIEDKSERISKLGHKEDIETALTVKPKKGNFGTLKNFLNKNTDQFKAVEVWEEDCQHVKTVVNLDGKSRTFTVGRKRTTALCEIEAPDDIELSGGLPTLNALDTWFKEVDQELTSSLYKP</sequence>
<comment type="caution">
    <text evidence="1">The sequence shown here is derived from an EMBL/GenBank/DDBJ whole genome shotgun (WGS) entry which is preliminary data.</text>
</comment>
<dbReference type="EMBL" id="VMAF01000017">
    <property type="protein sequence ID" value="MDR8431976.1"/>
    <property type="molecule type" value="Genomic_DNA"/>
</dbReference>
<gene>
    <name evidence="1" type="ORF">FPK63_12940</name>
</gene>
<reference evidence="1" key="1">
    <citation type="submission" date="2019-07" db="EMBL/GenBank/DDBJ databases">
        <title>Biological characteristics of mucoid Acinetobacter baumannii from a general hospital in China.</title>
        <authorList>
            <person name="Hua X."/>
            <person name="Yu Y."/>
        </authorList>
    </citation>
    <scope>NUCLEOTIDE SEQUENCE</scope>
    <source>
        <strain evidence="1">N8</strain>
    </source>
</reference>
<evidence type="ECO:0000313" key="1">
    <source>
        <dbReference type="EMBL" id="MDR8431976.1"/>
    </source>
</evidence>